<protein>
    <submittedName>
        <fullName evidence="1">Uncharacterized protein</fullName>
    </submittedName>
</protein>
<keyword evidence="2" id="KW-1185">Reference proteome</keyword>
<sequence>MTFRQSLPQGDWEVEQDYFDWELAETRLGELRSELARLSKHE</sequence>
<name>A0A9X7J581_9FIRM</name>
<dbReference type="Proteomes" id="UP000239430">
    <property type="component" value="Unassembled WGS sequence"/>
</dbReference>
<accession>A0A9X7J581</accession>
<comment type="caution">
    <text evidence="1">The sequence shown here is derived from an EMBL/GenBank/DDBJ whole genome shotgun (WGS) entry which is preliminary data.</text>
</comment>
<reference evidence="1 2" key="1">
    <citation type="submission" date="2018-03" db="EMBL/GenBank/DDBJ databases">
        <title>Genome sequence of Moorella stamsii DSM 26217.</title>
        <authorList>
            <person name="Poehlein A."/>
            <person name="Daniel R."/>
        </authorList>
    </citation>
    <scope>NUCLEOTIDE SEQUENCE [LARGE SCALE GENOMIC DNA]</scope>
    <source>
        <strain evidence="2">DSM 26217</strain>
    </source>
</reference>
<evidence type="ECO:0000313" key="2">
    <source>
        <dbReference type="Proteomes" id="UP000239430"/>
    </source>
</evidence>
<dbReference type="EMBL" id="PVXL01000028">
    <property type="protein sequence ID" value="PRR74794.1"/>
    <property type="molecule type" value="Genomic_DNA"/>
</dbReference>
<dbReference type="AlphaFoldDB" id="A0A9X7J581"/>
<evidence type="ECO:0000313" key="1">
    <source>
        <dbReference type="EMBL" id="PRR74794.1"/>
    </source>
</evidence>
<gene>
    <name evidence="1" type="ORF">MOST_09690</name>
</gene>
<organism evidence="1 2">
    <name type="scientific">Neomoorella stamsii</name>
    <dbReference type="NCBI Taxonomy" id="1266720"/>
    <lineage>
        <taxon>Bacteria</taxon>
        <taxon>Bacillati</taxon>
        <taxon>Bacillota</taxon>
        <taxon>Clostridia</taxon>
        <taxon>Neomoorellales</taxon>
        <taxon>Neomoorellaceae</taxon>
        <taxon>Neomoorella</taxon>
    </lineage>
</organism>
<proteinExistence type="predicted"/>